<keyword evidence="9" id="KW-0963">Cytoplasm</keyword>
<comment type="subunit">
    <text evidence="9">Homodimer.</text>
</comment>
<dbReference type="Gene3D" id="3.90.170.10">
    <property type="entry name" value="Adenylosuccinate Synthetase, subunit A, domain 3"/>
    <property type="match status" value="1"/>
</dbReference>
<reference evidence="12" key="1">
    <citation type="journal article" date="2014" name="Int. J. Syst. Evol. Microbiol.">
        <title>Complete genome sequence of Corynebacterium casei LMG S-19264T (=DSM 44701T), isolated from a smear-ripened cheese.</title>
        <authorList>
            <consortium name="US DOE Joint Genome Institute (JGI-PGF)"/>
            <person name="Walter F."/>
            <person name="Albersmeier A."/>
            <person name="Kalinowski J."/>
            <person name="Ruckert C."/>
        </authorList>
    </citation>
    <scope>NUCLEOTIDE SEQUENCE</scope>
    <source>
        <strain evidence="12">JCM 4646</strain>
    </source>
</reference>
<feature type="compositionally biased region" description="Low complexity" evidence="10">
    <location>
        <begin position="57"/>
        <end position="77"/>
    </location>
</feature>
<evidence type="ECO:0000256" key="10">
    <source>
        <dbReference type="SAM" id="MobiDB-lite"/>
    </source>
</evidence>
<dbReference type="RefSeq" id="WP_229927628.1">
    <property type="nucleotide sequence ID" value="NZ_BNBO01000025.1"/>
</dbReference>
<evidence type="ECO:0000256" key="4">
    <source>
        <dbReference type="ARBA" id="ARBA00022741"/>
    </source>
</evidence>
<dbReference type="GO" id="GO:0005525">
    <property type="term" value="F:GTP binding"/>
    <property type="evidence" value="ECO:0007669"/>
    <property type="project" value="UniProtKB-UniRule"/>
</dbReference>
<keyword evidence="8 9" id="KW-0342">GTP-binding</keyword>
<dbReference type="InterPro" id="IPR042110">
    <property type="entry name" value="Adenylosuccinate_synth_dom2"/>
</dbReference>
<feature type="active site" description="Proton donor" evidence="9">
    <location>
        <position position="133"/>
    </location>
</feature>
<feature type="domain" description="Nudix hydrolase" evidence="11">
    <location>
        <begin position="568"/>
        <end position="699"/>
    </location>
</feature>
<dbReference type="InterPro" id="IPR042111">
    <property type="entry name" value="Adenylosuccinate_synth_dom3"/>
</dbReference>
<comment type="function">
    <text evidence="9">Plays an important role in the de novo pathway of purine nucleotide biosynthesis. Catalyzes the first committed step in the biosynthesis of AMP from IMP.</text>
</comment>
<dbReference type="Pfam" id="PF00293">
    <property type="entry name" value="NUDIX"/>
    <property type="match status" value="1"/>
</dbReference>
<dbReference type="InterPro" id="IPR001114">
    <property type="entry name" value="Adenylosuccinate_synthetase"/>
</dbReference>
<dbReference type="InterPro" id="IPR020084">
    <property type="entry name" value="NUDIX_hydrolase_CS"/>
</dbReference>
<evidence type="ECO:0000313" key="12">
    <source>
        <dbReference type="EMBL" id="GHH75147.1"/>
    </source>
</evidence>
<evidence type="ECO:0000256" key="9">
    <source>
        <dbReference type="HAMAP-Rule" id="MF_00011"/>
    </source>
</evidence>
<dbReference type="SUPFAM" id="SSF55811">
    <property type="entry name" value="Nudix"/>
    <property type="match status" value="1"/>
</dbReference>
<feature type="compositionally biased region" description="Basic and acidic residues" evidence="10">
    <location>
        <begin position="10"/>
        <end position="22"/>
    </location>
</feature>
<dbReference type="GO" id="GO:0000287">
    <property type="term" value="F:magnesium ion binding"/>
    <property type="evidence" value="ECO:0007669"/>
    <property type="project" value="UniProtKB-UniRule"/>
</dbReference>
<keyword evidence="6" id="KW-0378">Hydrolase</keyword>
<dbReference type="GO" id="GO:0004019">
    <property type="term" value="F:adenylosuccinate synthase activity"/>
    <property type="evidence" value="ECO:0007669"/>
    <property type="project" value="UniProtKB-UniRule"/>
</dbReference>
<organism evidence="12 13">
    <name type="scientific">Kitasatospora indigofera</name>
    <dbReference type="NCBI Taxonomy" id="67307"/>
    <lineage>
        <taxon>Bacteria</taxon>
        <taxon>Bacillati</taxon>
        <taxon>Actinomycetota</taxon>
        <taxon>Actinomycetes</taxon>
        <taxon>Kitasatosporales</taxon>
        <taxon>Streptomycetaceae</taxon>
        <taxon>Kitasatospora</taxon>
    </lineage>
</organism>
<evidence type="ECO:0000256" key="6">
    <source>
        <dbReference type="ARBA" id="ARBA00022801"/>
    </source>
</evidence>
<feature type="binding site" description="in other chain" evidence="9">
    <location>
        <position position="331"/>
    </location>
    <ligand>
        <name>IMP</name>
        <dbReference type="ChEBI" id="CHEBI:58053"/>
        <note>ligand shared between dimeric partners</note>
    </ligand>
</feature>
<comment type="cofactor">
    <cofactor evidence="9">
        <name>Mg(2+)</name>
        <dbReference type="ChEBI" id="CHEBI:18420"/>
    </cofactor>
    <text evidence="9">Binds 1 Mg(2+) ion per subunit.</text>
</comment>
<dbReference type="Proteomes" id="UP000617734">
    <property type="component" value="Unassembled WGS sequence"/>
</dbReference>
<dbReference type="PANTHER" id="PTHR11846:SF0">
    <property type="entry name" value="ADENYLOSUCCINATE SYNTHETASE"/>
    <property type="match status" value="1"/>
</dbReference>
<feature type="region of interest" description="Disordered" evidence="10">
    <location>
        <begin position="1"/>
        <end position="78"/>
    </location>
</feature>
<evidence type="ECO:0000313" key="13">
    <source>
        <dbReference type="Proteomes" id="UP000617734"/>
    </source>
</evidence>
<evidence type="ECO:0000259" key="11">
    <source>
        <dbReference type="PROSITE" id="PS51462"/>
    </source>
</evidence>
<keyword evidence="7 9" id="KW-0460">Magnesium</keyword>
<sequence length="704" mass="74317">MTRHPSAAHDGPDGPRHAEGPRPVDGTTPDARRPVDGRHPAPGHRPSGAPAAIPSTVVPSAAARSAGAPARASAVPPEHALDRQAEHVIVCDLGFGDAGKGTVVDRLCRGPVGPGSRPVHAVVRHNGGAQAAHNVVTRDGRHHTFAQFGSGTLAGVPTHLSRFMLVDPLALAAEAAHLAHLGVPDPLALLTVDRRALLTTPYHAAANRLREQRRGEARHGSCGLGIGETARYALLHPEDAPTAADCTSPALLLAKLTRLREHLAAELGLTPADLPAPPPADCLPALQAFAERVRQTDAAHLGRLLRTGPVVFEGAQGVLLDERHGFHPYTTWSTTTFANAETLLAESGAPGAALRLGVLRSYTTRHGPGPLPTEDTALDVPEPHNTTGSWQGAFRLGHFDAVAHRYALTAAGGADALALTHLDAPARHPGLRLSESYQLDGARLTELTTGRPGGLTAQAQLTAALFRARPGPLTDPGPDPDSWAEAIAHTLRTPVLMESYGPTADHKLLRALPTPAATIHSMTTHEAAAKATFGPHSHCHWCGTAYPPGTVAWPRTCPGCAEISYRNPLPVVVTLLPVNLPDGDRQLVVIRRTIEPGYGRLAFPGGYIDYGESWQQACVRELREETGIEAKASDITLVSTDSDASGGFLCLFGLLPARDLAELPPSVPTDETEGWELATAGTQLAFPFHTRVSNSWFTGEYAHL</sequence>
<accession>A0A919KWH0</accession>
<keyword evidence="4 9" id="KW-0547">Nucleotide-binding</keyword>
<dbReference type="SMART" id="SM00788">
    <property type="entry name" value="Adenylsucc_synt"/>
    <property type="match status" value="1"/>
</dbReference>
<evidence type="ECO:0000256" key="1">
    <source>
        <dbReference type="ARBA" id="ARBA00005582"/>
    </source>
</evidence>
<dbReference type="GO" id="GO:0046040">
    <property type="term" value="P:IMP metabolic process"/>
    <property type="evidence" value="ECO:0007669"/>
    <property type="project" value="TreeGrafter"/>
</dbReference>
<dbReference type="Gene3D" id="3.90.79.10">
    <property type="entry name" value="Nucleoside Triphosphate Pyrophosphohydrolase"/>
    <property type="match status" value="1"/>
</dbReference>
<dbReference type="GO" id="GO:0005737">
    <property type="term" value="C:cytoplasm"/>
    <property type="evidence" value="ECO:0007669"/>
    <property type="project" value="UniProtKB-SubCell"/>
</dbReference>
<dbReference type="PANTHER" id="PTHR11846">
    <property type="entry name" value="ADENYLOSUCCINATE SYNTHETASE"/>
    <property type="match status" value="1"/>
</dbReference>
<comment type="subcellular location">
    <subcellularLocation>
        <location evidence="9">Cytoplasm</location>
    </subcellularLocation>
</comment>
<dbReference type="GO" id="GO:0044208">
    <property type="term" value="P:'de novo' AMP biosynthetic process"/>
    <property type="evidence" value="ECO:0007669"/>
    <property type="project" value="UniProtKB-UniRule"/>
</dbReference>
<dbReference type="EC" id="6.3.4.4" evidence="9"/>
<dbReference type="GeneID" id="95358437"/>
<comment type="caution">
    <text evidence="9">Lacks conserved residue(s) required for the propagation of feature annotation.</text>
</comment>
<feature type="binding site" evidence="9">
    <location>
        <position position="97"/>
    </location>
    <ligand>
        <name>Mg(2+)</name>
        <dbReference type="ChEBI" id="CHEBI:18420"/>
    </ligand>
</feature>
<comment type="similarity">
    <text evidence="1">Belongs to the Nudix hydrolase family.</text>
</comment>
<gene>
    <name evidence="9" type="primary">purA</name>
    <name evidence="12" type="ORF">GCM10018781_43360</name>
</gene>
<feature type="binding site" evidence="9">
    <location>
        <begin position="421"/>
        <end position="423"/>
    </location>
    <ligand>
        <name>GTP</name>
        <dbReference type="ChEBI" id="CHEBI:37565"/>
    </ligand>
</feature>
<dbReference type="InterPro" id="IPR042109">
    <property type="entry name" value="Adenylosuccinate_synth_dom1"/>
</dbReference>
<dbReference type="InterPro" id="IPR020476">
    <property type="entry name" value="Nudix_hydrolase"/>
</dbReference>
<reference evidence="12" key="2">
    <citation type="submission" date="2020-09" db="EMBL/GenBank/DDBJ databases">
        <authorList>
            <person name="Sun Q."/>
            <person name="Ohkuma M."/>
        </authorList>
    </citation>
    <scope>NUCLEOTIDE SEQUENCE</scope>
    <source>
        <strain evidence="12">JCM 4646</strain>
    </source>
</reference>
<dbReference type="InterPro" id="IPR015797">
    <property type="entry name" value="NUDIX_hydrolase-like_dom_sf"/>
</dbReference>
<feature type="binding site" description="in other chain" evidence="9">
    <location>
        <position position="316"/>
    </location>
    <ligand>
        <name>IMP</name>
        <dbReference type="ChEBI" id="CHEBI:58053"/>
        <note>ligand shared between dimeric partners</note>
    </ligand>
</feature>
<name>A0A919KWH0_9ACTN</name>
<keyword evidence="2 9" id="KW-0436">Ligase</keyword>
<proteinExistence type="inferred from homology"/>
<comment type="caution">
    <text evidence="12">The sequence shown here is derived from an EMBL/GenBank/DDBJ whole genome shotgun (WGS) entry which is preliminary data.</text>
</comment>
<dbReference type="HAMAP" id="MF_00011">
    <property type="entry name" value="Adenylosucc_synth"/>
    <property type="match status" value="1"/>
</dbReference>
<dbReference type="SUPFAM" id="SSF52540">
    <property type="entry name" value="P-loop containing nucleoside triphosphate hydrolases"/>
    <property type="match status" value="1"/>
</dbReference>
<comment type="catalytic activity">
    <reaction evidence="9">
        <text>IMP + L-aspartate + GTP = N(6)-(1,2-dicarboxyethyl)-AMP + GDP + phosphate + 2 H(+)</text>
        <dbReference type="Rhea" id="RHEA:15753"/>
        <dbReference type="ChEBI" id="CHEBI:15378"/>
        <dbReference type="ChEBI" id="CHEBI:29991"/>
        <dbReference type="ChEBI" id="CHEBI:37565"/>
        <dbReference type="ChEBI" id="CHEBI:43474"/>
        <dbReference type="ChEBI" id="CHEBI:57567"/>
        <dbReference type="ChEBI" id="CHEBI:58053"/>
        <dbReference type="ChEBI" id="CHEBI:58189"/>
        <dbReference type="EC" id="6.3.4.4"/>
    </reaction>
</comment>
<keyword evidence="13" id="KW-1185">Reference proteome</keyword>
<feature type="active site" description="Proton acceptor" evidence="9">
    <location>
        <position position="97"/>
    </location>
</feature>
<evidence type="ECO:0000256" key="8">
    <source>
        <dbReference type="ARBA" id="ARBA00023134"/>
    </source>
</evidence>
<evidence type="ECO:0000256" key="7">
    <source>
        <dbReference type="ARBA" id="ARBA00022842"/>
    </source>
</evidence>
<dbReference type="PROSITE" id="PS51462">
    <property type="entry name" value="NUDIX"/>
    <property type="match status" value="1"/>
</dbReference>
<feature type="compositionally biased region" description="Basic and acidic residues" evidence="10">
    <location>
        <begin position="30"/>
        <end position="39"/>
    </location>
</feature>
<dbReference type="GO" id="GO:0016787">
    <property type="term" value="F:hydrolase activity"/>
    <property type="evidence" value="ECO:0007669"/>
    <property type="project" value="UniProtKB-KW"/>
</dbReference>
<comment type="similarity">
    <text evidence="9">Belongs to the adenylosuccinate synthetase family.</text>
</comment>
<dbReference type="PRINTS" id="PR00502">
    <property type="entry name" value="NUDIXFAMILY"/>
</dbReference>
<evidence type="ECO:0000256" key="5">
    <source>
        <dbReference type="ARBA" id="ARBA00022755"/>
    </source>
</evidence>
<evidence type="ECO:0000256" key="2">
    <source>
        <dbReference type="ARBA" id="ARBA00022598"/>
    </source>
</evidence>
<dbReference type="Gene3D" id="3.40.440.10">
    <property type="entry name" value="Adenylosuccinate Synthetase, subunit A, domain 1"/>
    <property type="match status" value="1"/>
</dbReference>
<keyword evidence="3 9" id="KW-0479">Metal-binding</keyword>
<dbReference type="InterPro" id="IPR027417">
    <property type="entry name" value="P-loop_NTPase"/>
</dbReference>
<comment type="pathway">
    <text evidence="9">Purine metabolism; AMP biosynthesis via de novo pathway; AMP from IMP: step 1/2.</text>
</comment>
<protein>
    <recommendedName>
        <fullName evidence="9">Adenylosuccinate synthetase</fullName>
        <shortName evidence="9">AMPSase</shortName>
        <shortName evidence="9">AdSS</shortName>
        <ecNumber evidence="9">6.3.4.4</ecNumber>
    </recommendedName>
    <alternativeName>
        <fullName evidence="9">IMP--aspartate ligase</fullName>
    </alternativeName>
</protein>
<feature type="binding site" evidence="9">
    <location>
        <begin position="499"/>
        <end position="501"/>
    </location>
    <ligand>
        <name>GTP</name>
        <dbReference type="ChEBI" id="CHEBI:37565"/>
    </ligand>
</feature>
<evidence type="ECO:0000256" key="3">
    <source>
        <dbReference type="ARBA" id="ARBA00022723"/>
    </source>
</evidence>
<dbReference type="Gene3D" id="1.10.300.10">
    <property type="entry name" value="Adenylosuccinate Synthetase, subunit A, domain 2"/>
    <property type="match status" value="1"/>
</dbReference>
<keyword evidence="5 9" id="KW-0658">Purine biosynthesis</keyword>
<dbReference type="EMBL" id="BNBO01000025">
    <property type="protein sequence ID" value="GHH75147.1"/>
    <property type="molecule type" value="Genomic_DNA"/>
</dbReference>
<dbReference type="Pfam" id="PF00709">
    <property type="entry name" value="Adenylsucc_synt"/>
    <property type="match status" value="1"/>
</dbReference>
<dbReference type="InterPro" id="IPR000086">
    <property type="entry name" value="NUDIX_hydrolase_dom"/>
</dbReference>
<dbReference type="AlphaFoldDB" id="A0A919KWH0"/>
<dbReference type="PROSITE" id="PS00893">
    <property type="entry name" value="NUDIX_BOX"/>
    <property type="match status" value="1"/>
</dbReference>